<evidence type="ECO:0000313" key="2">
    <source>
        <dbReference type="EMBL" id="RML81622.1"/>
    </source>
</evidence>
<sequence length="130" mass="14538">MNNTVIPPRILRANQAHGYLGMCRDEFNKTVRPNVREFPIGKQGVGFDRLELDAWADAYIATNSVDKQQRSDTPLLPKPEKRLMGRSGSQAPAAKPDPHANSKEEFERVVAMVTGKSGKHRAPHHTEQPE</sequence>
<feature type="region of interest" description="Disordered" evidence="1">
    <location>
        <begin position="65"/>
        <end position="130"/>
    </location>
</feature>
<protein>
    <submittedName>
        <fullName evidence="2">Uncharacterized protein</fullName>
    </submittedName>
</protein>
<dbReference type="RefSeq" id="WP_226992668.1">
    <property type="nucleotide sequence ID" value="NZ_LGLH01000050.1"/>
</dbReference>
<gene>
    <name evidence="2" type="ORF">APX70_03759</name>
</gene>
<comment type="caution">
    <text evidence="2">The sequence shown here is derived from an EMBL/GenBank/DDBJ whole genome shotgun (WGS) entry which is preliminary data.</text>
</comment>
<feature type="compositionally biased region" description="Basic and acidic residues" evidence="1">
    <location>
        <begin position="96"/>
        <end position="108"/>
    </location>
</feature>
<organism evidence="2 3">
    <name type="scientific">Pseudomonas syringae pv. maculicola</name>
    <dbReference type="NCBI Taxonomy" id="59511"/>
    <lineage>
        <taxon>Bacteria</taxon>
        <taxon>Pseudomonadati</taxon>
        <taxon>Pseudomonadota</taxon>
        <taxon>Gammaproteobacteria</taxon>
        <taxon>Pseudomonadales</taxon>
        <taxon>Pseudomonadaceae</taxon>
        <taxon>Pseudomonas</taxon>
    </lineage>
</organism>
<dbReference type="GeneID" id="44146379"/>
<dbReference type="EMBL" id="RBNL01002064">
    <property type="protein sequence ID" value="RML81622.1"/>
    <property type="molecule type" value="Genomic_DNA"/>
</dbReference>
<evidence type="ECO:0000256" key="1">
    <source>
        <dbReference type="SAM" id="MobiDB-lite"/>
    </source>
</evidence>
<name>A0A3M2Z022_PSEYM</name>
<accession>A0A3M2Z022</accession>
<reference evidence="2 3" key="1">
    <citation type="submission" date="2018-08" db="EMBL/GenBank/DDBJ databases">
        <title>Recombination of ecologically and evolutionarily significant loci maintains genetic cohesion in the Pseudomonas syringae species complex.</title>
        <authorList>
            <person name="Dillon M."/>
            <person name="Thakur S."/>
            <person name="Almeida R.N.D."/>
            <person name="Weir B.S."/>
            <person name="Guttman D.S."/>
        </authorList>
    </citation>
    <scope>NUCLEOTIDE SEQUENCE [LARGE SCALE GENOMIC DNA]</scope>
    <source>
        <strain evidence="2 3">88_10</strain>
    </source>
</reference>
<dbReference type="AlphaFoldDB" id="A0A3M2Z022"/>
<dbReference type="Proteomes" id="UP000282378">
    <property type="component" value="Unassembled WGS sequence"/>
</dbReference>
<proteinExistence type="predicted"/>
<evidence type="ECO:0000313" key="3">
    <source>
        <dbReference type="Proteomes" id="UP000282378"/>
    </source>
</evidence>